<accession>A0AAD3XN03</accession>
<reference evidence="1" key="1">
    <citation type="submission" date="2023-05" db="EMBL/GenBank/DDBJ databases">
        <title>Nepenthes gracilis genome sequencing.</title>
        <authorList>
            <person name="Fukushima K."/>
        </authorList>
    </citation>
    <scope>NUCLEOTIDE SEQUENCE</scope>
    <source>
        <strain evidence="1">SING2019-196</strain>
    </source>
</reference>
<sequence>MAAKGKVLYICDESCGHSSWKLIACGGTPTWKLIAFGGTPRSTNGRPPLATARTFASRLSPGLLCLAASIDHLRKSKPTRATVGQWPPLHTLRGCSLAVELILDVIAVLSPFLLTPGLTVTEASWGTS</sequence>
<dbReference type="AlphaFoldDB" id="A0AAD3XN03"/>
<comment type="caution">
    <text evidence="1">The sequence shown here is derived from an EMBL/GenBank/DDBJ whole genome shotgun (WGS) entry which is preliminary data.</text>
</comment>
<proteinExistence type="predicted"/>
<dbReference type="EMBL" id="BSYO01000010">
    <property type="protein sequence ID" value="GMH10276.1"/>
    <property type="molecule type" value="Genomic_DNA"/>
</dbReference>
<organism evidence="1 2">
    <name type="scientific">Nepenthes gracilis</name>
    <name type="common">Slender pitcher plant</name>
    <dbReference type="NCBI Taxonomy" id="150966"/>
    <lineage>
        <taxon>Eukaryota</taxon>
        <taxon>Viridiplantae</taxon>
        <taxon>Streptophyta</taxon>
        <taxon>Embryophyta</taxon>
        <taxon>Tracheophyta</taxon>
        <taxon>Spermatophyta</taxon>
        <taxon>Magnoliopsida</taxon>
        <taxon>eudicotyledons</taxon>
        <taxon>Gunneridae</taxon>
        <taxon>Pentapetalae</taxon>
        <taxon>Caryophyllales</taxon>
        <taxon>Nepenthaceae</taxon>
        <taxon>Nepenthes</taxon>
    </lineage>
</organism>
<keyword evidence="2" id="KW-1185">Reference proteome</keyword>
<evidence type="ECO:0000313" key="1">
    <source>
        <dbReference type="EMBL" id="GMH10276.1"/>
    </source>
</evidence>
<evidence type="ECO:0000313" key="2">
    <source>
        <dbReference type="Proteomes" id="UP001279734"/>
    </source>
</evidence>
<protein>
    <submittedName>
        <fullName evidence="1">Uncharacterized protein</fullName>
    </submittedName>
</protein>
<gene>
    <name evidence="1" type="ORF">Nepgr_012117</name>
</gene>
<name>A0AAD3XN03_NEPGR</name>
<dbReference type="Proteomes" id="UP001279734">
    <property type="component" value="Unassembled WGS sequence"/>
</dbReference>